<accession>A0A9X8T202</accession>
<dbReference type="InterPro" id="IPR012381">
    <property type="entry name" value="EutP_PduV"/>
</dbReference>
<proteinExistence type="predicted"/>
<dbReference type="GO" id="GO:0006576">
    <property type="term" value="P:biogenic amine metabolic process"/>
    <property type="evidence" value="ECO:0007669"/>
    <property type="project" value="InterPro"/>
</dbReference>
<organism evidence="1 2">
    <name type="scientific">Streptococcus dysgalactiae subsp. equisimilis</name>
    <name type="common">Streptococcus equisimilis</name>
    <dbReference type="NCBI Taxonomy" id="119602"/>
    <lineage>
        <taxon>Bacteria</taxon>
        <taxon>Bacillati</taxon>
        <taxon>Bacillota</taxon>
        <taxon>Bacilli</taxon>
        <taxon>Lactobacillales</taxon>
        <taxon>Streptococcaceae</taxon>
        <taxon>Streptococcus</taxon>
    </lineage>
</organism>
<dbReference type="AlphaFoldDB" id="A0A9X8T202"/>
<evidence type="ECO:0000313" key="1">
    <source>
        <dbReference type="EMBL" id="SQF67816.1"/>
    </source>
</evidence>
<protein>
    <submittedName>
        <fullName evidence="1">EutP/PduV family GTP-binding protein</fullName>
    </submittedName>
</protein>
<dbReference type="Pfam" id="PF10662">
    <property type="entry name" value="PduV-EutP"/>
    <property type="match status" value="1"/>
</dbReference>
<dbReference type="GO" id="GO:0005524">
    <property type="term" value="F:ATP binding"/>
    <property type="evidence" value="ECO:0007669"/>
    <property type="project" value="InterPro"/>
</dbReference>
<sequence length="148" mass="16798">MKKRLLLIGSVQEDLIKVAGLIEKEPLQPVGNAILYQQETIMVPSAYLRSPWMTKHIISTQQNAYALLMLASTAYPLKVYSPNFAKAFRIPSMGLVLFQEKDSLVRRNACLADLSATKPDFLYELNSLSQETVKCFTDKLRVMKKEDK</sequence>
<reference evidence="1 2" key="1">
    <citation type="submission" date="2018-06" db="EMBL/GenBank/DDBJ databases">
        <authorList>
            <consortium name="Pathogen Informatics"/>
            <person name="Doyle S."/>
        </authorList>
    </citation>
    <scope>NUCLEOTIDE SEQUENCE [LARGE SCALE GENOMIC DNA]</scope>
    <source>
        <strain evidence="1 2">NCTC6179</strain>
    </source>
</reference>
<gene>
    <name evidence="1" type="ORF">NCTC6179_02024</name>
</gene>
<dbReference type="EMBL" id="LS483361">
    <property type="protein sequence ID" value="SQF67816.1"/>
    <property type="molecule type" value="Genomic_DNA"/>
</dbReference>
<evidence type="ECO:0000313" key="2">
    <source>
        <dbReference type="Proteomes" id="UP000249571"/>
    </source>
</evidence>
<name>A0A9X8T202_STREQ</name>
<dbReference type="Proteomes" id="UP000249571">
    <property type="component" value="Chromosome 1"/>
</dbReference>
<dbReference type="RefSeq" id="WP_111717657.1">
    <property type="nucleotide sequence ID" value="NZ_LR134316.1"/>
</dbReference>